<protein>
    <submittedName>
        <fullName evidence="5">Protein held out wings</fullName>
    </submittedName>
</protein>
<evidence type="ECO:0000256" key="2">
    <source>
        <dbReference type="ARBA" id="ARBA00022884"/>
    </source>
</evidence>
<feature type="compositionally biased region" description="Polar residues" evidence="3">
    <location>
        <begin position="523"/>
        <end position="534"/>
    </location>
</feature>
<evidence type="ECO:0000256" key="1">
    <source>
        <dbReference type="ARBA" id="ARBA00022473"/>
    </source>
</evidence>
<keyword evidence="1" id="KW-0217">Developmental protein</keyword>
<dbReference type="InterPro" id="IPR004087">
    <property type="entry name" value="KH_dom"/>
</dbReference>
<evidence type="ECO:0000313" key="5">
    <source>
        <dbReference type="EMBL" id="MDE48530.1"/>
    </source>
</evidence>
<dbReference type="CDD" id="cd22383">
    <property type="entry name" value="KH-I_Hqk_like"/>
    <property type="match status" value="1"/>
</dbReference>
<dbReference type="InterPro" id="IPR055256">
    <property type="entry name" value="KH_1_KHDC4/BBP-like"/>
</dbReference>
<dbReference type="FunFam" id="3.30.1370.10:FF:000028">
    <property type="entry name" value="protein quaking isoform X2"/>
    <property type="match status" value="1"/>
</dbReference>
<dbReference type="Gene3D" id="3.30.1370.10">
    <property type="entry name" value="K Homology domain, type 1"/>
    <property type="match status" value="1"/>
</dbReference>
<dbReference type="EMBL" id="GGYP01003759">
    <property type="protein sequence ID" value="MDE48530.1"/>
    <property type="molecule type" value="Transcribed_RNA"/>
</dbReference>
<reference evidence="5" key="1">
    <citation type="submission" date="2018-10" db="EMBL/GenBank/DDBJ databases">
        <title>Transcriptome assembly of Aceria tosichella (Wheat curl mite) Type 2.</title>
        <authorList>
            <person name="Scully E.D."/>
            <person name="Geib S.M."/>
            <person name="Palmer N.A."/>
            <person name="Gupta A.K."/>
            <person name="Sarath G."/>
            <person name="Tatineni S."/>
        </authorList>
    </citation>
    <scope>NUCLEOTIDE SEQUENCE</scope>
    <source>
        <strain evidence="5">LincolnNE</strain>
    </source>
</reference>
<dbReference type="InterPro" id="IPR032377">
    <property type="entry name" value="STAR_dimer"/>
</dbReference>
<proteinExistence type="predicted"/>
<feature type="compositionally biased region" description="Pro residues" evidence="3">
    <location>
        <begin position="747"/>
        <end position="757"/>
    </location>
</feature>
<feature type="region of interest" description="Disordered" evidence="3">
    <location>
        <begin position="1"/>
        <end position="105"/>
    </location>
</feature>
<dbReference type="Gene3D" id="1.20.5.4010">
    <property type="match status" value="1"/>
</dbReference>
<dbReference type="GO" id="GO:0005634">
    <property type="term" value="C:nucleus"/>
    <property type="evidence" value="ECO:0007669"/>
    <property type="project" value="TreeGrafter"/>
</dbReference>
<dbReference type="SUPFAM" id="SSF54791">
    <property type="entry name" value="Eukaryotic type KH-domain (KH-domain type I)"/>
    <property type="match status" value="1"/>
</dbReference>
<dbReference type="Pfam" id="PF22675">
    <property type="entry name" value="KH-I_KHDC4-BBP"/>
    <property type="match status" value="1"/>
</dbReference>
<dbReference type="GO" id="GO:0003729">
    <property type="term" value="F:mRNA binding"/>
    <property type="evidence" value="ECO:0007669"/>
    <property type="project" value="TreeGrafter"/>
</dbReference>
<dbReference type="AlphaFoldDB" id="A0A6G1SF37"/>
<feature type="compositionally biased region" description="Basic residues" evidence="3">
    <location>
        <begin position="729"/>
        <end position="743"/>
    </location>
</feature>
<feature type="compositionally biased region" description="Basic residues" evidence="3">
    <location>
        <begin position="177"/>
        <end position="191"/>
    </location>
</feature>
<organism evidence="5">
    <name type="scientific">Aceria tosichella</name>
    <name type="common">wheat curl mite</name>
    <dbReference type="NCBI Taxonomy" id="561515"/>
    <lineage>
        <taxon>Eukaryota</taxon>
        <taxon>Metazoa</taxon>
        <taxon>Ecdysozoa</taxon>
        <taxon>Arthropoda</taxon>
        <taxon>Chelicerata</taxon>
        <taxon>Arachnida</taxon>
        <taxon>Acari</taxon>
        <taxon>Acariformes</taxon>
        <taxon>Trombidiformes</taxon>
        <taxon>Prostigmata</taxon>
        <taxon>Eupodina</taxon>
        <taxon>Eriophyoidea</taxon>
        <taxon>Eriophyidae</taxon>
        <taxon>Eriophyinae</taxon>
        <taxon>Aceriini</taxon>
        <taxon>Aceria</taxon>
    </lineage>
</organism>
<feature type="compositionally biased region" description="Polar residues" evidence="3">
    <location>
        <begin position="492"/>
        <end position="506"/>
    </location>
</feature>
<feature type="compositionally biased region" description="Low complexity" evidence="3">
    <location>
        <begin position="584"/>
        <end position="607"/>
    </location>
</feature>
<feature type="compositionally biased region" description="Low complexity" evidence="3">
    <location>
        <begin position="157"/>
        <end position="169"/>
    </location>
</feature>
<accession>A0A6G1SF37</accession>
<gene>
    <name evidence="5" type="primary">how_1</name>
    <name evidence="5" type="ORF">g.14213</name>
</gene>
<feature type="compositionally biased region" description="Polar residues" evidence="3">
    <location>
        <begin position="88"/>
        <end position="104"/>
    </location>
</feature>
<feature type="compositionally biased region" description="Basic residues" evidence="3">
    <location>
        <begin position="141"/>
        <end position="156"/>
    </location>
</feature>
<feature type="compositionally biased region" description="Basic residues" evidence="3">
    <location>
        <begin position="538"/>
        <end position="570"/>
    </location>
</feature>
<dbReference type="GO" id="GO:0048024">
    <property type="term" value="P:regulation of mRNA splicing, via spliceosome"/>
    <property type="evidence" value="ECO:0007669"/>
    <property type="project" value="TreeGrafter"/>
</dbReference>
<feature type="region of interest" description="Disordered" evidence="3">
    <location>
        <begin position="117"/>
        <end position="200"/>
    </location>
</feature>
<dbReference type="InterPro" id="IPR045071">
    <property type="entry name" value="BBP-like"/>
</dbReference>
<dbReference type="PANTHER" id="PTHR11208">
    <property type="entry name" value="RNA-BINDING PROTEIN RELATED"/>
    <property type="match status" value="1"/>
</dbReference>
<evidence type="ECO:0000259" key="4">
    <source>
        <dbReference type="SMART" id="SM00322"/>
    </source>
</evidence>
<name>A0A6G1SF37_9ACAR</name>
<feature type="domain" description="K Homology" evidence="4">
    <location>
        <begin position="290"/>
        <end position="390"/>
    </location>
</feature>
<feature type="compositionally biased region" description="Polar residues" evidence="3">
    <location>
        <begin position="853"/>
        <end position="868"/>
    </location>
</feature>
<sequence length="898" mass="97341">MTEDDEAKQKAHEVAANQSSSLPLSPVNKKASSQSQPQDGKSSPASISHHTSPVPPASHHKQTEANSVSPLSPSPPQSQHGEEVPTGNPESTGDNQNQGHQQASMKHEAIDELAMTSETSNKSNSQTNQTSDEQHTQSRTGQHHNHHQQHRRHQHTNHNNNNNNNNNNNIGTTNATKRYHHHSNNHHHHQQQHTSTTGYEATDRQTTGAAMSGAQQATQPGGPAISAEYLAQLIKDKKHLASFPAGVFLHVPRLIDDEIQRVRTQLFQLNDVVSLRHRPLELPEQEGEPVALQEKIYVPVDEHPEYNFVGRILGPRGMTAKQLEQETDCKIMIRGKGSMRDKKKEEQNRGKTNWEHLNDDLHVLITVEDTPNRAKLKLERAIEEVKQLLVPIVDGEDELKKRQLMELAIINGTYRDSNYNETLSKMLNDAMIRQTRLTGGAGGNPHQEQPDGANPGHQLLAAATALANGSPSPGGFRHFLAPHQHHHHQQHYQSKSANPNGSTSVASSSGGLPSTGSSTPNSMQAGLTSQQQVTKGVHQNHHHHQQQHHNQRAPQHHSPPHHHHHPHQQQHHMPPVSPHHAHLGHSAALAATAAAIAAAHQQQQHHQPPTSSGGPQRLGQPAPAPPPPPASYLHLHAPGAPAATVSASHQSPAVAAAAAAAAAALMSSNQAGGAAAAAAAADASALLYAQQYHEFQYAAMAAAASASQQSILQLADYGAHHYGPPPPSHHPHPHPHAHHHHPQPQHQGPPAPPPLPPTNHHHHQAVAAAAAAVAAAQAQAQAHHHHQQHQQYQRLFAGHQQHQQQHTGAGVEPGELGDRADHSMAVASQHYQAQEQQQQEHHQHHQHQHQHQLGASGSSEACTDSNAASIGKVLGSQRHRDVRTHPYVRGAATESKSD</sequence>
<dbReference type="PANTHER" id="PTHR11208:SF125">
    <property type="entry name" value="KH DOMAIN-CONTAINING RNA-BINDING PROTEIN QKI"/>
    <property type="match status" value="1"/>
</dbReference>
<feature type="region of interest" description="Disordered" evidence="3">
    <location>
        <begin position="717"/>
        <end position="898"/>
    </location>
</feature>
<keyword evidence="2" id="KW-0694">RNA-binding</keyword>
<feature type="compositionally biased region" description="Low complexity" evidence="3">
    <location>
        <begin position="117"/>
        <end position="131"/>
    </location>
</feature>
<dbReference type="Pfam" id="PF16544">
    <property type="entry name" value="STAR_dimer"/>
    <property type="match status" value="1"/>
</dbReference>
<feature type="compositionally biased region" description="Low complexity" evidence="3">
    <location>
        <begin position="765"/>
        <end position="781"/>
    </location>
</feature>
<feature type="region of interest" description="Disordered" evidence="3">
    <location>
        <begin position="436"/>
        <end position="636"/>
    </location>
</feature>
<feature type="compositionally biased region" description="Polar residues" evidence="3">
    <location>
        <begin position="30"/>
        <end position="51"/>
    </location>
</feature>
<evidence type="ECO:0000256" key="3">
    <source>
        <dbReference type="SAM" id="MobiDB-lite"/>
    </source>
</evidence>
<dbReference type="SMART" id="SM00322">
    <property type="entry name" value="KH"/>
    <property type="match status" value="1"/>
</dbReference>
<feature type="compositionally biased region" description="Low complexity" evidence="3">
    <location>
        <begin position="507"/>
        <end position="522"/>
    </location>
</feature>
<dbReference type="InterPro" id="IPR036612">
    <property type="entry name" value="KH_dom_type_1_sf"/>
</dbReference>